<name>A0A0G2Z7H0_9BACT</name>
<dbReference type="STRING" id="1330330.IX53_06290"/>
<proteinExistence type="predicted"/>
<gene>
    <name evidence="1" type="ORF">IX53_06290</name>
</gene>
<dbReference type="PATRIC" id="fig|1330330.3.peg.1271"/>
<protein>
    <recommendedName>
        <fullName evidence="3">Type II secretion system protein</fullName>
    </recommendedName>
</protein>
<evidence type="ECO:0008006" key="3">
    <source>
        <dbReference type="Google" id="ProtNLM"/>
    </source>
</evidence>
<dbReference type="Proteomes" id="UP000035159">
    <property type="component" value="Chromosome"/>
</dbReference>
<dbReference type="KEGG" id="kpf:IX53_06290"/>
<dbReference type="AlphaFoldDB" id="A0A0G2Z7H0"/>
<evidence type="ECO:0000313" key="1">
    <source>
        <dbReference type="EMBL" id="AKI97492.1"/>
    </source>
</evidence>
<accession>A0A0G2Z7H0</accession>
<keyword evidence="2" id="KW-1185">Reference proteome</keyword>
<reference evidence="1 2" key="1">
    <citation type="submission" date="2015-04" db="EMBL/GenBank/DDBJ databases">
        <title>Complete Genome Sequence of Kosmotoga pacifica SLHLJ1.</title>
        <authorList>
            <person name="Jiang L.J."/>
            <person name="Shao Z.Z."/>
            <person name="Jebbar M."/>
        </authorList>
    </citation>
    <scope>NUCLEOTIDE SEQUENCE [LARGE SCALE GENOMIC DNA]</scope>
    <source>
        <strain evidence="1 2">SLHLJ1</strain>
    </source>
</reference>
<organism evidence="1 2">
    <name type="scientific">Kosmotoga pacifica</name>
    <dbReference type="NCBI Taxonomy" id="1330330"/>
    <lineage>
        <taxon>Bacteria</taxon>
        <taxon>Thermotogati</taxon>
        <taxon>Thermotogota</taxon>
        <taxon>Thermotogae</taxon>
        <taxon>Kosmotogales</taxon>
        <taxon>Kosmotogaceae</taxon>
        <taxon>Kosmotoga</taxon>
    </lineage>
</organism>
<dbReference type="EMBL" id="CP011232">
    <property type="protein sequence ID" value="AKI97492.1"/>
    <property type="molecule type" value="Genomic_DNA"/>
</dbReference>
<evidence type="ECO:0000313" key="2">
    <source>
        <dbReference type="Proteomes" id="UP000035159"/>
    </source>
</evidence>
<sequence>MAILSTFISSGVFLALQYKELSGTATRSSEFEAITELVENHLRYNSILRDALKNGNIDNFLNSLRNNLNSNYLPASGFNSFEIKAITHEQVQDYAGLYKFTVTIVDKKTGREVRLYVLISEL</sequence>